<evidence type="ECO:0000313" key="2">
    <source>
        <dbReference type="Proteomes" id="UP000075816"/>
    </source>
</evidence>
<organism evidence="1 2">
    <name type="scientific">Fusobacterium necrophorum subsp. funduliforme</name>
    <dbReference type="NCBI Taxonomy" id="143387"/>
    <lineage>
        <taxon>Bacteria</taxon>
        <taxon>Fusobacteriati</taxon>
        <taxon>Fusobacteriota</taxon>
        <taxon>Fusobacteriia</taxon>
        <taxon>Fusobacteriales</taxon>
        <taxon>Fusobacteriaceae</taxon>
        <taxon>Fusobacterium</taxon>
    </lineage>
</organism>
<proteinExistence type="predicted"/>
<comment type="caution">
    <text evidence="1">The sequence shown here is derived from an EMBL/GenBank/DDBJ whole genome shotgun (WGS) entry which is preliminary data.</text>
</comment>
<name>A0A162J799_9FUSO</name>
<dbReference type="EMBL" id="LVEA01000001">
    <property type="protein sequence ID" value="KYL05265.1"/>
    <property type="molecule type" value="Genomic_DNA"/>
</dbReference>
<protein>
    <submittedName>
        <fullName evidence="1">Uncharacterized protein</fullName>
    </submittedName>
</protein>
<dbReference type="Proteomes" id="UP000075816">
    <property type="component" value="Unassembled WGS sequence"/>
</dbReference>
<dbReference type="AlphaFoldDB" id="A0A162J799"/>
<dbReference type="RefSeq" id="WP_062680778.1">
    <property type="nucleotide sequence ID" value="NZ_LVEA01000001.1"/>
</dbReference>
<sequence length="107" mass="12596">MDYNNIEKIAFKQNKNGYIMFCKTKNMVFEFVKNNHKNNKIGAYDISIVTNISKTLNEAAPITMLEFQTLFEKDFLLIKSITFGCAVRIMAQTRFKELRNFLLKEIR</sequence>
<reference evidence="1 2" key="1">
    <citation type="submission" date="2016-03" db="EMBL/GenBank/DDBJ databases">
        <title>Comparative genomics of human isolates of Fusobacterium necrophorum.</title>
        <authorList>
            <person name="Jensen A."/>
            <person name="Bank S."/>
            <person name="Andersen P.S."/>
            <person name="Kristensen L.H."/>
            <person name="Prag J."/>
        </authorList>
    </citation>
    <scope>NUCLEOTIDE SEQUENCE [LARGE SCALE GENOMIC DNA]</scope>
    <source>
        <strain evidence="1 2">LS_1264</strain>
    </source>
</reference>
<gene>
    <name evidence="1" type="ORF">A2J07_00590</name>
</gene>
<evidence type="ECO:0000313" key="1">
    <source>
        <dbReference type="EMBL" id="KYL05265.1"/>
    </source>
</evidence>
<accession>A0A162J799</accession>